<dbReference type="SMART" id="SM00382">
    <property type="entry name" value="AAA"/>
    <property type="match status" value="2"/>
</dbReference>
<name>K2FYX6_9BACT</name>
<dbReference type="PANTHER" id="PTHR19211:SF14">
    <property type="entry name" value="ATP-BINDING CASSETTE SUB-FAMILY F MEMBER 1"/>
    <property type="match status" value="1"/>
</dbReference>
<dbReference type="Pfam" id="PF00005">
    <property type="entry name" value="ABC_tran"/>
    <property type="match status" value="2"/>
</dbReference>
<dbReference type="SUPFAM" id="SSF52540">
    <property type="entry name" value="P-loop containing nucleoside triphosphate hydrolases"/>
    <property type="match status" value="2"/>
</dbReference>
<evidence type="ECO:0000256" key="1">
    <source>
        <dbReference type="ARBA" id="ARBA00022737"/>
    </source>
</evidence>
<feature type="domain" description="ABC transporter" evidence="5">
    <location>
        <begin position="8"/>
        <end position="225"/>
    </location>
</feature>
<dbReference type="PROSITE" id="PS50893">
    <property type="entry name" value="ABC_TRANSPORTER_2"/>
    <property type="match status" value="1"/>
</dbReference>
<keyword evidence="1" id="KW-0677">Repeat</keyword>
<dbReference type="InterPro" id="IPR027417">
    <property type="entry name" value="P-loop_NTPase"/>
</dbReference>
<dbReference type="InterPro" id="IPR050611">
    <property type="entry name" value="ABCF"/>
</dbReference>
<protein>
    <submittedName>
        <fullName evidence="6">ABC transporter related protein</fullName>
    </submittedName>
</protein>
<gene>
    <name evidence="6" type="ORF">ACD_3C00095G0001</name>
</gene>
<keyword evidence="2" id="KW-0547">Nucleotide-binding</keyword>
<keyword evidence="3" id="KW-0067">ATP-binding</keyword>
<dbReference type="Gene3D" id="3.40.50.300">
    <property type="entry name" value="P-loop containing nucleotide triphosphate hydrolases"/>
    <property type="match status" value="2"/>
</dbReference>
<evidence type="ECO:0000259" key="5">
    <source>
        <dbReference type="PROSITE" id="PS50893"/>
    </source>
</evidence>
<accession>K2FYX6</accession>
<proteinExistence type="predicted"/>
<dbReference type="InterPro" id="IPR003593">
    <property type="entry name" value="AAA+_ATPase"/>
</dbReference>
<dbReference type="PANTHER" id="PTHR19211">
    <property type="entry name" value="ATP-BINDING TRANSPORT PROTEIN-RELATED"/>
    <property type="match status" value="1"/>
</dbReference>
<organism evidence="6">
    <name type="scientific">uncultured bacterium</name>
    <name type="common">gcode 4</name>
    <dbReference type="NCBI Taxonomy" id="1234023"/>
    <lineage>
        <taxon>Bacteria</taxon>
        <taxon>environmental samples</taxon>
    </lineage>
</organism>
<evidence type="ECO:0000256" key="2">
    <source>
        <dbReference type="ARBA" id="ARBA00022741"/>
    </source>
</evidence>
<comment type="caution">
    <text evidence="6">The sequence shown here is derived from an EMBL/GenBank/DDBJ whole genome shotgun (WGS) entry which is preliminary data.</text>
</comment>
<dbReference type="AlphaFoldDB" id="K2FYX6"/>
<dbReference type="InterPro" id="IPR003439">
    <property type="entry name" value="ABC_transporter-like_ATP-bd"/>
</dbReference>
<feature type="coiled-coil region" evidence="4">
    <location>
        <begin position="216"/>
        <end position="278"/>
    </location>
</feature>
<dbReference type="GO" id="GO:0016887">
    <property type="term" value="F:ATP hydrolysis activity"/>
    <property type="evidence" value="ECO:0007669"/>
    <property type="project" value="InterPro"/>
</dbReference>
<sequence length="487" mass="56721">MAPNETVIRFDDVCFDFVFTRPILEEVNFSVRKGSKITIMWQNWAGKTTIFKLITWALKPKRGNIHIDKETSIATAFQVMQEEDKDLTISAFFNKYFPDKTIFNIDKKIAEVLDAVNLNAPLERIVKSFSGWQQARLLLAAALIQNPDILLLDEPTNNLDKDWIYHLEDFLQHYKKTVIVISHDAEFLNSFTDWVLYLDVFTKVVEQYVGNYYNVVDQIQARIERENMKNAQMAKQAQAKKEQAGIFAHKWWKLRLVAKKMREAAEELEDEMVDVRKEDKTIRAFTIPMQEDIAWEIIKINKVSVIIDHEPTIKDVDISLRRGQHLLLSGPNGIGKSTLLESIANSRAIWSIIAPWIKVGYYRQDFSNLNFDNTVYAELLAAAWPTITEQQLRSTAAWFLINWDVMKSRIGDISEWQKWLVAFCSLVLQRPGLLILDEPTNHINFRHLPVIAEALDEFKWAMILVSHVDEFVWQIKIDEYLELDNIK</sequence>
<evidence type="ECO:0000256" key="3">
    <source>
        <dbReference type="ARBA" id="ARBA00022840"/>
    </source>
</evidence>
<evidence type="ECO:0000313" key="6">
    <source>
        <dbReference type="EMBL" id="EKE28123.1"/>
    </source>
</evidence>
<dbReference type="EMBL" id="AMFJ01000369">
    <property type="protein sequence ID" value="EKE28123.1"/>
    <property type="molecule type" value="Genomic_DNA"/>
</dbReference>
<dbReference type="GO" id="GO:0005524">
    <property type="term" value="F:ATP binding"/>
    <property type="evidence" value="ECO:0007669"/>
    <property type="project" value="UniProtKB-KW"/>
</dbReference>
<reference evidence="6" key="1">
    <citation type="journal article" date="2012" name="Science">
        <title>Fermentation, hydrogen, and sulfur metabolism in multiple uncultivated bacterial phyla.</title>
        <authorList>
            <person name="Wrighton K.C."/>
            <person name="Thomas B.C."/>
            <person name="Sharon I."/>
            <person name="Miller C.S."/>
            <person name="Castelle C.J."/>
            <person name="VerBerkmoes N.C."/>
            <person name="Wilkins M.J."/>
            <person name="Hettich R.L."/>
            <person name="Lipton M.S."/>
            <person name="Williams K.H."/>
            <person name="Long P.E."/>
            <person name="Banfield J.F."/>
        </authorList>
    </citation>
    <scope>NUCLEOTIDE SEQUENCE [LARGE SCALE GENOMIC DNA]</scope>
</reference>
<evidence type="ECO:0000256" key="4">
    <source>
        <dbReference type="SAM" id="Coils"/>
    </source>
</evidence>
<keyword evidence="4" id="KW-0175">Coiled coil</keyword>